<evidence type="ECO:0000313" key="2">
    <source>
        <dbReference type="EMBL" id="QJD29053.1"/>
    </source>
</evidence>
<keyword evidence="2" id="KW-0808">Transferase</keyword>
<dbReference type="KEGG" id="metu:GNH96_03085"/>
<keyword evidence="3" id="KW-1185">Reference proteome</keyword>
<dbReference type="Proteomes" id="UP000503004">
    <property type="component" value="Chromosome"/>
</dbReference>
<evidence type="ECO:0000313" key="3">
    <source>
        <dbReference type="Proteomes" id="UP000503004"/>
    </source>
</evidence>
<dbReference type="GO" id="GO:0016301">
    <property type="term" value="F:kinase activity"/>
    <property type="evidence" value="ECO:0007669"/>
    <property type="project" value="UniProtKB-KW"/>
</dbReference>
<name>A0A858Q5J6_9GAMM</name>
<sequence>MSSHCTSTACGKATKIEPGPGVPNGRLPRRTEVRMTSSDTLKFLESLLAKDFKAEHHRRQPRKRSEPLVITLSRDFGAGGEALAAELARFLDLPIYDKEILDRVVQKTGIDKIHLEHHDEQSADRISDVLYNLVFGTAATRHDYRRALIKVVTDLAKNDCIIIGRGAHLILAGRKVFRLRVVGSRPVCGERVAAELGISQAEAERLVFETNNKRHKSVQTLFSDLYDECSLENATNFDLVLNTDHLPAGHATPTVLVAAQQFGFEIFDFRQREAHEAG</sequence>
<keyword evidence="2" id="KW-0418">Kinase</keyword>
<feature type="region of interest" description="Disordered" evidence="1">
    <location>
        <begin position="1"/>
        <end position="30"/>
    </location>
</feature>
<dbReference type="InterPro" id="IPR027417">
    <property type="entry name" value="P-loop_NTPase"/>
</dbReference>
<dbReference type="Pfam" id="PF13189">
    <property type="entry name" value="Cytidylate_kin2"/>
    <property type="match status" value="1"/>
</dbReference>
<gene>
    <name evidence="2" type="ORF">GNH96_03085</name>
</gene>
<dbReference type="AlphaFoldDB" id="A0A858Q5J6"/>
<reference evidence="3" key="1">
    <citation type="submission" date="2019-12" db="EMBL/GenBank/DDBJ databases">
        <authorList>
            <person name="Awala S.I."/>
            <person name="Rhee S.K."/>
        </authorList>
    </citation>
    <scope>NUCLEOTIDE SEQUENCE [LARGE SCALE GENOMIC DNA]</scope>
    <source>
        <strain evidence="3">IM1</strain>
    </source>
</reference>
<dbReference type="EMBL" id="CP046565">
    <property type="protein sequence ID" value="QJD29053.1"/>
    <property type="molecule type" value="Genomic_DNA"/>
</dbReference>
<accession>A0A858Q5J6</accession>
<protein>
    <submittedName>
        <fullName evidence="2">Cytidylate kinase-like family protein</fullName>
    </submittedName>
</protein>
<organism evidence="2 3">
    <name type="scientific">Methylococcus geothermalis</name>
    <dbReference type="NCBI Taxonomy" id="2681310"/>
    <lineage>
        <taxon>Bacteria</taxon>
        <taxon>Pseudomonadati</taxon>
        <taxon>Pseudomonadota</taxon>
        <taxon>Gammaproteobacteria</taxon>
        <taxon>Methylococcales</taxon>
        <taxon>Methylococcaceae</taxon>
        <taxon>Methylococcus</taxon>
    </lineage>
</organism>
<proteinExistence type="predicted"/>
<evidence type="ECO:0000256" key="1">
    <source>
        <dbReference type="SAM" id="MobiDB-lite"/>
    </source>
</evidence>
<dbReference type="Gene3D" id="3.40.50.300">
    <property type="entry name" value="P-loop containing nucleotide triphosphate hydrolases"/>
    <property type="match status" value="1"/>
</dbReference>